<dbReference type="InterPro" id="IPR054498">
    <property type="entry name" value="2H-SAK"/>
</dbReference>
<keyword evidence="4" id="KW-1185">Reference proteome</keyword>
<feature type="signal peptide" evidence="1">
    <location>
        <begin position="1"/>
        <end position="17"/>
    </location>
</feature>
<reference evidence="3" key="1">
    <citation type="submission" date="2020-05" db="EMBL/GenBank/DDBJ databases">
        <title>Phylogenomic resolution of chytrid fungi.</title>
        <authorList>
            <person name="Stajich J.E."/>
            <person name="Amses K."/>
            <person name="Simmons R."/>
            <person name="Seto K."/>
            <person name="Myers J."/>
            <person name="Bonds A."/>
            <person name="Quandt C.A."/>
            <person name="Barry K."/>
            <person name="Liu P."/>
            <person name="Grigoriev I."/>
            <person name="Longcore J.E."/>
            <person name="James T.Y."/>
        </authorList>
    </citation>
    <scope>NUCLEOTIDE SEQUENCE</scope>
    <source>
        <strain evidence="3">JEL0476</strain>
    </source>
</reference>
<feature type="domain" description="Swiss Army Knife 2H phosphoesterase" evidence="2">
    <location>
        <begin position="58"/>
        <end position="199"/>
    </location>
</feature>
<proteinExistence type="predicted"/>
<name>A0AAD5XXT5_9FUNG</name>
<accession>A0AAD5XXT5</accession>
<dbReference type="Proteomes" id="UP001211065">
    <property type="component" value="Unassembled WGS sequence"/>
</dbReference>
<dbReference type="Pfam" id="PF22547">
    <property type="entry name" value="2H-SAK"/>
    <property type="match status" value="1"/>
</dbReference>
<gene>
    <name evidence="3" type="ORF">HK099_007055</name>
</gene>
<evidence type="ECO:0000313" key="4">
    <source>
        <dbReference type="Proteomes" id="UP001211065"/>
    </source>
</evidence>
<evidence type="ECO:0000259" key="2">
    <source>
        <dbReference type="Pfam" id="PF22547"/>
    </source>
</evidence>
<protein>
    <recommendedName>
        <fullName evidence="2">Swiss Army Knife 2H phosphoesterase domain-containing protein</fullName>
    </recommendedName>
</protein>
<evidence type="ECO:0000256" key="1">
    <source>
        <dbReference type="SAM" id="SignalP"/>
    </source>
</evidence>
<dbReference type="EMBL" id="JADGJW010000653">
    <property type="protein sequence ID" value="KAJ3214052.1"/>
    <property type="molecule type" value="Genomic_DNA"/>
</dbReference>
<feature type="chain" id="PRO_5042219072" description="Swiss Army Knife 2H phosphoesterase domain-containing protein" evidence="1">
    <location>
        <begin position="18"/>
        <end position="244"/>
    </location>
</feature>
<organism evidence="3 4">
    <name type="scientific">Clydaea vesicula</name>
    <dbReference type="NCBI Taxonomy" id="447962"/>
    <lineage>
        <taxon>Eukaryota</taxon>
        <taxon>Fungi</taxon>
        <taxon>Fungi incertae sedis</taxon>
        <taxon>Chytridiomycota</taxon>
        <taxon>Chytridiomycota incertae sedis</taxon>
        <taxon>Chytridiomycetes</taxon>
        <taxon>Lobulomycetales</taxon>
        <taxon>Lobulomycetaceae</taxon>
        <taxon>Clydaea</taxon>
    </lineage>
</organism>
<evidence type="ECO:0000313" key="3">
    <source>
        <dbReference type="EMBL" id="KAJ3214052.1"/>
    </source>
</evidence>
<sequence length="244" mass="27011">MLLKVSTVALLVSSLFAAPPRSQLEKLPKSFPVGAQIADGSRVEWIAYTNVANPFGAYLAMNLDFNQALPTLLALNASKAPQPLRNRGESHITVIAPTEFNRVLKEFVTIEEINQIALDRDIQNADINPYCLARQSNIEKNAASPIVGQRSYVYNILVESKVLTSIRVAVRDLFVKKGGDPANFSPKDWYPHITLAFNEHGDWFNEDYVFKTSSTCVSRLRFVDNNQKVLAETAAVADSAEGIL</sequence>
<dbReference type="AlphaFoldDB" id="A0AAD5XXT5"/>
<comment type="caution">
    <text evidence="3">The sequence shown here is derived from an EMBL/GenBank/DDBJ whole genome shotgun (WGS) entry which is preliminary data.</text>
</comment>
<keyword evidence="1" id="KW-0732">Signal</keyword>